<keyword evidence="2" id="KW-1185">Reference proteome</keyword>
<protein>
    <submittedName>
        <fullName evidence="1">Uncharacterized protein</fullName>
    </submittedName>
</protein>
<dbReference type="Proteomes" id="UP000287124">
    <property type="component" value="Unassembled WGS sequence"/>
</dbReference>
<organism evidence="1 2">
    <name type="scientific">Fusarium euwallaceae</name>
    <dbReference type="NCBI Taxonomy" id="1147111"/>
    <lineage>
        <taxon>Eukaryota</taxon>
        <taxon>Fungi</taxon>
        <taxon>Dikarya</taxon>
        <taxon>Ascomycota</taxon>
        <taxon>Pezizomycotina</taxon>
        <taxon>Sordariomycetes</taxon>
        <taxon>Hypocreomycetidae</taxon>
        <taxon>Hypocreales</taxon>
        <taxon>Nectriaceae</taxon>
        <taxon>Fusarium</taxon>
        <taxon>Fusarium solani species complex</taxon>
    </lineage>
</organism>
<sequence length="92" mass="9881">MEDAAMNLAFGRIGPAGVGRTAALDASAARLSLEPTLDTSLISSGWLSVTGRLGELAATKDLPRWHTSILGSGYRLNHVLMTFQWALRCHTE</sequence>
<reference evidence="1 2" key="1">
    <citation type="submission" date="2017-06" db="EMBL/GenBank/DDBJ databases">
        <title>Comparative genomic analysis of Ambrosia Fusariam Clade fungi.</title>
        <authorList>
            <person name="Stajich J.E."/>
            <person name="Carrillo J."/>
            <person name="Kijimoto T."/>
            <person name="Eskalen A."/>
            <person name="O'Donnell K."/>
            <person name="Kasson M."/>
        </authorList>
    </citation>
    <scope>NUCLEOTIDE SEQUENCE [LARGE SCALE GENOMIC DNA]</scope>
    <source>
        <strain evidence="1 2">UCR1854</strain>
    </source>
</reference>
<evidence type="ECO:0000313" key="2">
    <source>
        <dbReference type="Proteomes" id="UP000287124"/>
    </source>
</evidence>
<dbReference type="AlphaFoldDB" id="A0A430LIR5"/>
<proteinExistence type="predicted"/>
<evidence type="ECO:0000313" key="1">
    <source>
        <dbReference type="EMBL" id="RTE75581.1"/>
    </source>
</evidence>
<accession>A0A430LIR5</accession>
<dbReference type="EMBL" id="MIKF01000181">
    <property type="protein sequence ID" value="RTE75581.1"/>
    <property type="molecule type" value="Genomic_DNA"/>
</dbReference>
<comment type="caution">
    <text evidence="1">The sequence shown here is derived from an EMBL/GenBank/DDBJ whole genome shotgun (WGS) entry which is preliminary data.</text>
</comment>
<gene>
    <name evidence="1" type="ORF">BHE90_009965</name>
</gene>
<name>A0A430LIR5_9HYPO</name>